<feature type="transmembrane region" description="Helical" evidence="3">
    <location>
        <begin position="676"/>
        <end position="696"/>
    </location>
</feature>
<evidence type="ECO:0000256" key="1">
    <source>
        <dbReference type="ARBA" id="ARBA00004141"/>
    </source>
</evidence>
<organism evidence="4 5">
    <name type="scientific">Clonostachys solani</name>
    <dbReference type="NCBI Taxonomy" id="160281"/>
    <lineage>
        <taxon>Eukaryota</taxon>
        <taxon>Fungi</taxon>
        <taxon>Dikarya</taxon>
        <taxon>Ascomycota</taxon>
        <taxon>Pezizomycotina</taxon>
        <taxon>Sordariomycetes</taxon>
        <taxon>Hypocreomycetidae</taxon>
        <taxon>Hypocreales</taxon>
        <taxon>Bionectriaceae</taxon>
        <taxon>Clonostachys</taxon>
    </lineage>
</organism>
<dbReference type="Gene3D" id="1.20.1250.20">
    <property type="entry name" value="MFS general substrate transporter like domains"/>
    <property type="match status" value="2"/>
</dbReference>
<evidence type="ECO:0000313" key="4">
    <source>
        <dbReference type="EMBL" id="CAH0058099.1"/>
    </source>
</evidence>
<evidence type="ECO:0000313" key="5">
    <source>
        <dbReference type="Proteomes" id="UP000775872"/>
    </source>
</evidence>
<dbReference type="GO" id="GO:0022857">
    <property type="term" value="F:transmembrane transporter activity"/>
    <property type="evidence" value="ECO:0007669"/>
    <property type="project" value="InterPro"/>
</dbReference>
<dbReference type="Proteomes" id="UP000775872">
    <property type="component" value="Unassembled WGS sequence"/>
</dbReference>
<evidence type="ECO:0000256" key="2">
    <source>
        <dbReference type="ARBA" id="ARBA00006727"/>
    </source>
</evidence>
<feature type="transmembrane region" description="Helical" evidence="3">
    <location>
        <begin position="824"/>
        <end position="845"/>
    </location>
</feature>
<dbReference type="OrthoDB" id="2213137at2759"/>
<feature type="transmembrane region" description="Helical" evidence="3">
    <location>
        <begin position="788"/>
        <end position="804"/>
    </location>
</feature>
<dbReference type="AlphaFoldDB" id="A0A9N9ZM39"/>
<feature type="transmembrane region" description="Helical" evidence="3">
    <location>
        <begin position="620"/>
        <end position="640"/>
    </location>
</feature>
<feature type="transmembrane region" description="Helical" evidence="3">
    <location>
        <begin position="883"/>
        <end position="907"/>
    </location>
</feature>
<feature type="transmembrane region" description="Helical" evidence="3">
    <location>
        <begin position="652"/>
        <end position="670"/>
    </location>
</feature>
<comment type="caution">
    <text evidence="4">The sequence shown here is derived from an EMBL/GenBank/DDBJ whole genome shotgun (WGS) entry which is preliminary data.</text>
</comment>
<feature type="transmembrane region" description="Helical" evidence="3">
    <location>
        <begin position="708"/>
        <end position="732"/>
    </location>
</feature>
<keyword evidence="3" id="KW-0812">Transmembrane</keyword>
<feature type="transmembrane region" description="Helical" evidence="3">
    <location>
        <begin position="970"/>
        <end position="990"/>
    </location>
</feature>
<keyword evidence="3" id="KW-0472">Membrane</keyword>
<proteinExistence type="inferred from homology"/>
<dbReference type="PANTHER" id="PTHR11360">
    <property type="entry name" value="MONOCARBOXYLATE TRANSPORTER"/>
    <property type="match status" value="1"/>
</dbReference>
<protein>
    <recommendedName>
        <fullName evidence="6">Major facilitator superfamily (MFS) profile domain-containing protein</fullName>
    </recommendedName>
</protein>
<comment type="similarity">
    <text evidence="2">Belongs to the major facilitator superfamily. Monocarboxylate porter (TC 2.A.1.13) family.</text>
</comment>
<dbReference type="InterPro" id="IPR036259">
    <property type="entry name" value="MFS_trans_sf"/>
</dbReference>
<evidence type="ECO:0000256" key="3">
    <source>
        <dbReference type="SAM" id="Phobius"/>
    </source>
</evidence>
<feature type="transmembrane region" description="Helical" evidence="3">
    <location>
        <begin position="578"/>
        <end position="600"/>
    </location>
</feature>
<dbReference type="PANTHER" id="PTHR11360:SF156">
    <property type="entry name" value="MONOCARBOXYLATE TRANSPORTER, PUTATIVE (AFU_ORTHOLOGUE AFUA_4G14260)-RELATED"/>
    <property type="match status" value="1"/>
</dbReference>
<feature type="transmembrane region" description="Helical" evidence="3">
    <location>
        <begin position="744"/>
        <end position="767"/>
    </location>
</feature>
<dbReference type="Pfam" id="PF07690">
    <property type="entry name" value="MFS_1"/>
    <property type="match status" value="1"/>
</dbReference>
<dbReference type="InterPro" id="IPR050327">
    <property type="entry name" value="Proton-linked_MCT"/>
</dbReference>
<dbReference type="InterPro" id="IPR011701">
    <property type="entry name" value="MFS"/>
</dbReference>
<dbReference type="GO" id="GO:0016020">
    <property type="term" value="C:membrane"/>
    <property type="evidence" value="ECO:0007669"/>
    <property type="project" value="UniProtKB-SubCell"/>
</dbReference>
<evidence type="ECO:0008006" key="6">
    <source>
        <dbReference type="Google" id="ProtNLM"/>
    </source>
</evidence>
<dbReference type="SUPFAM" id="SSF103473">
    <property type="entry name" value="MFS general substrate transporter"/>
    <property type="match status" value="1"/>
</dbReference>
<accession>A0A9N9ZM39</accession>
<keyword evidence="5" id="KW-1185">Reference proteome</keyword>
<gene>
    <name evidence="4" type="ORF">CSOL1703_00008577</name>
</gene>
<reference evidence="4" key="1">
    <citation type="submission" date="2021-10" db="EMBL/GenBank/DDBJ databases">
        <authorList>
            <person name="Piombo E."/>
        </authorList>
    </citation>
    <scope>NUCLEOTIDE SEQUENCE</scope>
</reference>
<name>A0A9N9ZM39_9HYPO</name>
<feature type="transmembrane region" description="Helical" evidence="3">
    <location>
        <begin position="928"/>
        <end position="950"/>
    </location>
</feature>
<sequence>MEPIYETASINTQVRGQKSSLITALPIDILVYLLDNFLHLGDLRKDKLEWDEPWGAHATNESFQIIQTLRQVCRLFHDLVSPFLCRRLRIHLDPQSLDQARGILRNRAIASGVRGVQVAIPYRPEELASSLSSFVDVRLRELGQVYHHIMYILDGRWMNGDPEDSQDEESFPRERKNYHDILFTWRPREASTDQDGADPESANTFVHQIEPAVRDEYRQILLQGHEIFKERHEAQKKLIETGLFVETIAHLIRQIPNTVSLSVVDGFTSRRLQRRDMSLLINKEELLPFLTSPFDWSELGFMPNPPELVPARILTELPIAIHKSGRSLRHLHIGCIPVQHGFEQLDPGTDGFSWAQLREACQQLEVFNLEGPQMHHLPYRPESIPLPSRQFLVEFFSAIISSNKLQDVRLNFYCLGVCDGRTNRREWCPLGAIFRSISWPSIRKARISDIGFSLDELDQLFLGLGFGLESLSLVSFQLSGGSWVNAIDMLQERIAPRYATQEFFFHFADMTGGEFGEGKKTCLAKTFNMTMQPAVQLRDLSPAAAREHDSSNTMHDAFEASQDEGLATRARESNRQKALVILGTAISQLPIWGFAMSYGVFQEYFSGNWTLQGSRDVTGIIGTTSNGVMYLSMPFLFALFTKHWAHWRQTAAFAGAVLAGLGFLLSSFSTHVWHLVATQGVIAALGCALMYSPMTLSLGEWFTTGNRALAYGVALSCKNISGAACPFLFRFLLEQYGLGTTMRIWTAIAAVSGAVSIFLVPAHPSSLTATETHRARRMPLHFLRHRTIYVYAIAIALQSSGYGISQTYLNTYAHDFTMLSQNSATLLLTLYNIPGILASSFFGYLADTNRRFVLSTTTVTAISAFGSALSALLFWGLTSKGNMALLAVFSITFGFFAGGYSATWGGIITDFEREAANGNEAIDSGLMYGLLNGARGVGYVSGGLASVSLLKAGTGMALSSNGHFGLESAYGPLIIFTGLSSAFGGWAVFWK</sequence>
<feature type="transmembrane region" description="Helical" evidence="3">
    <location>
        <begin position="852"/>
        <end position="877"/>
    </location>
</feature>
<comment type="subcellular location">
    <subcellularLocation>
        <location evidence="1">Membrane</location>
        <topology evidence="1">Multi-pass membrane protein</topology>
    </subcellularLocation>
</comment>
<dbReference type="EMBL" id="CABFOC020000082">
    <property type="protein sequence ID" value="CAH0058099.1"/>
    <property type="molecule type" value="Genomic_DNA"/>
</dbReference>
<keyword evidence="3" id="KW-1133">Transmembrane helix</keyword>